<sequence>MLKEYFKLNLAMLCISSSGVLVRSIGLPAETIIVIRSIIGGLLLWIILRTTTKGPRPKMRFRKGVVATGVFLCLHWLFYFLSLKASNVATAMISLYTFPILTVFLEPFFRKSKINIRHVLLGVLVLVGILFLVPDRESFETSLWGVIFGLLSAVFYALRNLLLSNQVQREDSMSLMVQQLVITGLVLSPSLFYLENPIRIQDFWMELLILSVVTTALGHTLFVKSLEKIRVSTASIISSIQPIYGIILAILILQENPPLKTLIGGVLILATVIIESYSSARE</sequence>
<evidence type="ECO:0000256" key="1">
    <source>
        <dbReference type="SAM" id="Phobius"/>
    </source>
</evidence>
<dbReference type="GO" id="GO:0016020">
    <property type="term" value="C:membrane"/>
    <property type="evidence" value="ECO:0007669"/>
    <property type="project" value="InterPro"/>
</dbReference>
<keyword evidence="4" id="KW-1185">Reference proteome</keyword>
<dbReference type="Proteomes" id="UP000239366">
    <property type="component" value="Unassembled WGS sequence"/>
</dbReference>
<organism evidence="3 4">
    <name type="scientific">Aureicoccus marinus</name>
    <dbReference type="NCBI Taxonomy" id="754435"/>
    <lineage>
        <taxon>Bacteria</taxon>
        <taxon>Pseudomonadati</taxon>
        <taxon>Bacteroidota</taxon>
        <taxon>Flavobacteriia</taxon>
        <taxon>Flavobacteriales</taxon>
        <taxon>Flavobacteriaceae</taxon>
        <taxon>Aureicoccus</taxon>
    </lineage>
</organism>
<keyword evidence="1" id="KW-0472">Membrane</keyword>
<keyword evidence="1" id="KW-0812">Transmembrane</keyword>
<feature type="transmembrane region" description="Helical" evidence="1">
    <location>
        <begin position="204"/>
        <end position="222"/>
    </location>
</feature>
<protein>
    <recommendedName>
        <fullName evidence="2">EamA domain-containing protein</fullName>
    </recommendedName>
</protein>
<accession>A0A2S7T5W8</accession>
<name>A0A2S7T5W8_9FLAO</name>
<evidence type="ECO:0000313" key="3">
    <source>
        <dbReference type="EMBL" id="PQJ15330.1"/>
    </source>
</evidence>
<dbReference type="Pfam" id="PF00892">
    <property type="entry name" value="EamA"/>
    <property type="match status" value="2"/>
</dbReference>
<dbReference type="InterPro" id="IPR000620">
    <property type="entry name" value="EamA_dom"/>
</dbReference>
<gene>
    <name evidence="3" type="ORF">BST99_05895</name>
</gene>
<reference evidence="4" key="1">
    <citation type="submission" date="2016-11" db="EMBL/GenBank/DDBJ databases">
        <title>Trade-off between light-utilization and light-protection in marine flavobacteria.</title>
        <authorList>
            <person name="Kumagai Y."/>
            <person name="Yoshizawa S."/>
            <person name="Kogure K."/>
        </authorList>
    </citation>
    <scope>NUCLEOTIDE SEQUENCE [LARGE SCALE GENOMIC DNA]</scope>
    <source>
        <strain evidence="4">SG-18</strain>
    </source>
</reference>
<evidence type="ECO:0000259" key="2">
    <source>
        <dbReference type="Pfam" id="PF00892"/>
    </source>
</evidence>
<feature type="transmembrane region" description="Helical" evidence="1">
    <location>
        <begin position="88"/>
        <end position="109"/>
    </location>
</feature>
<evidence type="ECO:0000313" key="4">
    <source>
        <dbReference type="Proteomes" id="UP000239366"/>
    </source>
</evidence>
<dbReference type="InterPro" id="IPR037185">
    <property type="entry name" value="EmrE-like"/>
</dbReference>
<dbReference type="Gene3D" id="1.10.3730.20">
    <property type="match status" value="1"/>
</dbReference>
<dbReference type="AlphaFoldDB" id="A0A2S7T5W8"/>
<feature type="transmembrane region" description="Helical" evidence="1">
    <location>
        <begin position="32"/>
        <end position="52"/>
    </location>
</feature>
<dbReference type="OrthoDB" id="9150437at2"/>
<proteinExistence type="predicted"/>
<feature type="transmembrane region" description="Helical" evidence="1">
    <location>
        <begin position="175"/>
        <end position="192"/>
    </location>
</feature>
<feature type="transmembrane region" description="Helical" evidence="1">
    <location>
        <begin position="7"/>
        <end position="26"/>
    </location>
</feature>
<feature type="transmembrane region" description="Helical" evidence="1">
    <location>
        <begin position="116"/>
        <end position="133"/>
    </location>
</feature>
<feature type="domain" description="EamA" evidence="2">
    <location>
        <begin position="8"/>
        <end position="132"/>
    </location>
</feature>
<feature type="transmembrane region" description="Helical" evidence="1">
    <location>
        <begin position="64"/>
        <end position="82"/>
    </location>
</feature>
<dbReference type="PANTHER" id="PTHR22911">
    <property type="entry name" value="ACYL-MALONYL CONDENSING ENZYME-RELATED"/>
    <property type="match status" value="1"/>
</dbReference>
<keyword evidence="1" id="KW-1133">Transmembrane helix</keyword>
<dbReference type="PANTHER" id="PTHR22911:SF79">
    <property type="entry name" value="MOBA-LIKE NTP TRANSFERASE DOMAIN-CONTAINING PROTEIN"/>
    <property type="match status" value="1"/>
</dbReference>
<dbReference type="SUPFAM" id="SSF103481">
    <property type="entry name" value="Multidrug resistance efflux transporter EmrE"/>
    <property type="match status" value="2"/>
</dbReference>
<feature type="transmembrane region" description="Helical" evidence="1">
    <location>
        <begin position="234"/>
        <end position="253"/>
    </location>
</feature>
<feature type="transmembrane region" description="Helical" evidence="1">
    <location>
        <begin position="145"/>
        <end position="163"/>
    </location>
</feature>
<feature type="transmembrane region" description="Helical" evidence="1">
    <location>
        <begin position="259"/>
        <end position="277"/>
    </location>
</feature>
<dbReference type="RefSeq" id="WP_105000984.1">
    <property type="nucleotide sequence ID" value="NZ_MQVX01000001.1"/>
</dbReference>
<dbReference type="EMBL" id="MQVX01000001">
    <property type="protein sequence ID" value="PQJ15330.1"/>
    <property type="molecule type" value="Genomic_DNA"/>
</dbReference>
<feature type="domain" description="EamA" evidence="2">
    <location>
        <begin position="143"/>
        <end position="274"/>
    </location>
</feature>
<comment type="caution">
    <text evidence="3">The sequence shown here is derived from an EMBL/GenBank/DDBJ whole genome shotgun (WGS) entry which is preliminary data.</text>
</comment>